<evidence type="ECO:0000313" key="3">
    <source>
        <dbReference type="Proteomes" id="UP000476176"/>
    </source>
</evidence>
<protein>
    <submittedName>
        <fullName evidence="2">Uncharacterized protein</fullName>
    </submittedName>
</protein>
<organism evidence="2 3">
    <name type="scientific">Phytophthora fragariae</name>
    <dbReference type="NCBI Taxonomy" id="53985"/>
    <lineage>
        <taxon>Eukaryota</taxon>
        <taxon>Sar</taxon>
        <taxon>Stramenopiles</taxon>
        <taxon>Oomycota</taxon>
        <taxon>Peronosporomycetes</taxon>
        <taxon>Peronosporales</taxon>
        <taxon>Peronosporaceae</taxon>
        <taxon>Phytophthora</taxon>
    </lineage>
</organism>
<name>A0A6G0NN02_9STRA</name>
<evidence type="ECO:0000313" key="2">
    <source>
        <dbReference type="EMBL" id="KAE9215100.1"/>
    </source>
</evidence>
<reference evidence="2 3" key="1">
    <citation type="submission" date="2018-09" db="EMBL/GenBank/DDBJ databases">
        <title>Genomic investigation of the strawberry pathogen Phytophthora fragariae indicates pathogenicity is determined by transcriptional variation in three key races.</title>
        <authorList>
            <person name="Adams T.M."/>
            <person name="Armitage A.D."/>
            <person name="Sobczyk M.K."/>
            <person name="Bates H.J."/>
            <person name="Dunwell J.M."/>
            <person name="Nellist C.F."/>
            <person name="Harrison R.J."/>
        </authorList>
    </citation>
    <scope>NUCLEOTIDE SEQUENCE [LARGE SCALE GENOMIC DNA]</scope>
    <source>
        <strain evidence="2 3">BC-23</strain>
    </source>
</reference>
<accession>A0A6G0NN02</accession>
<proteinExistence type="predicted"/>
<gene>
    <name evidence="2" type="ORF">PF004_g14853</name>
</gene>
<dbReference type="EMBL" id="QXGC01000966">
    <property type="protein sequence ID" value="KAE9215100.1"/>
    <property type="molecule type" value="Genomic_DNA"/>
</dbReference>
<evidence type="ECO:0000256" key="1">
    <source>
        <dbReference type="SAM" id="MobiDB-lite"/>
    </source>
</evidence>
<sequence length="94" mass="10354">MREPAETPSEPPPVEAALPPQFQPLLTPQFQPPPLELVRPPFFEPPPVDAAQHHADEAAIASLIDEVYTQATPNALQYEAKTTCTSRNRKPQST</sequence>
<dbReference type="Proteomes" id="UP000476176">
    <property type="component" value="Unassembled WGS sequence"/>
</dbReference>
<comment type="caution">
    <text evidence="2">The sequence shown here is derived from an EMBL/GenBank/DDBJ whole genome shotgun (WGS) entry which is preliminary data.</text>
</comment>
<feature type="compositionally biased region" description="Low complexity" evidence="1">
    <location>
        <begin position="18"/>
        <end position="29"/>
    </location>
</feature>
<dbReference type="AlphaFoldDB" id="A0A6G0NN02"/>
<feature type="region of interest" description="Disordered" evidence="1">
    <location>
        <begin position="1"/>
        <end position="49"/>
    </location>
</feature>